<dbReference type="GO" id="GO:0000045">
    <property type="term" value="P:autophagosome assembly"/>
    <property type="evidence" value="ECO:0007669"/>
    <property type="project" value="TreeGrafter"/>
</dbReference>
<dbReference type="InterPro" id="IPR040455">
    <property type="entry name" value="Atg6_BARA"/>
</dbReference>
<sequence length="635" mass="67484">MKCQECRRAIAPDARAGSSASAARDTAAAGPSGSRRNPQQREDDSQDGNSGAGDLSTSPSSSAELRDTYDLVRRSALAVTDLDEPGAGGGGTSAAAAATAGGKELSKKKSSSPNGGNGTGDGPELGTVSAASAGDAEGGIATKASASGTASVPAASRNSLSARLRLTEELAQLLASSPSPHAASLLPQHQDESAGSSSSPGTGAADGQKGVLIEHELCRDCCNALVELMRQQIDDLKREKDAYLAVEAELVKYRDEEVDVNAMQVEIEQLSSQEQELISELRQAEEMKNALDAELREMDAEEKELEAEEESFWVSYSALSSRLASLQDTHSALSSSIAHDKLTLARLQLTNVYNDAFCIGHDGGFATINGLRLGRLPGANVEWTEINAAWGQTTLLLSVLARKCRFVFKGYVLHPKGSFSGIEKLGPDKATYELHGSGDWQVARLLQSRRFDHGMVAYLECLRQLMAFASERDPSLRLPHAVNKDRIGEACIRLQFGQDETWTRALRHVLLTLKVLMVWVLKVTEDEAADGNWANVSGMTDQTARLAQQKAAMAAAAAGSSQNQQQSKEGVATLAVPAGSDAGSNTPASPEAVSSRLTERRSQRSQSQSPLGSVDAAAAPVKRIFFRWTKSTNEN</sequence>
<accession>A0A8X7MWC5</accession>
<keyword evidence="7" id="KW-1185">Reference proteome</keyword>
<dbReference type="Pfam" id="PF04111">
    <property type="entry name" value="APG6"/>
    <property type="match status" value="1"/>
</dbReference>
<organism evidence="6 7">
    <name type="scientific">Tilletia controversa</name>
    <name type="common">dwarf bunt fungus</name>
    <dbReference type="NCBI Taxonomy" id="13291"/>
    <lineage>
        <taxon>Eukaryota</taxon>
        <taxon>Fungi</taxon>
        <taxon>Dikarya</taxon>
        <taxon>Basidiomycota</taxon>
        <taxon>Ustilaginomycotina</taxon>
        <taxon>Exobasidiomycetes</taxon>
        <taxon>Tilletiales</taxon>
        <taxon>Tilletiaceae</taxon>
        <taxon>Tilletia</taxon>
    </lineage>
</organism>
<dbReference type="Gene3D" id="1.10.418.40">
    <property type="entry name" value="Autophagy protein 6/Beclin 1"/>
    <property type="match status" value="1"/>
</dbReference>
<evidence type="ECO:0008006" key="8">
    <source>
        <dbReference type="Google" id="ProtNLM"/>
    </source>
</evidence>
<feature type="compositionally biased region" description="Basic and acidic residues" evidence="3">
    <location>
        <begin position="1"/>
        <end position="10"/>
    </location>
</feature>
<dbReference type="Proteomes" id="UP000077684">
    <property type="component" value="Unassembled WGS sequence"/>
</dbReference>
<feature type="coiled-coil region" evidence="2">
    <location>
        <begin position="219"/>
        <end position="311"/>
    </location>
</feature>
<dbReference type="PANTHER" id="PTHR12768">
    <property type="entry name" value="BECLIN 1"/>
    <property type="match status" value="1"/>
</dbReference>
<feature type="compositionally biased region" description="Basic and acidic residues" evidence="3">
    <location>
        <begin position="64"/>
        <end position="73"/>
    </location>
</feature>
<comment type="similarity">
    <text evidence="1">Belongs to the beclin family.</text>
</comment>
<feature type="compositionally biased region" description="Low complexity" evidence="3">
    <location>
        <begin position="11"/>
        <end position="32"/>
    </location>
</feature>
<evidence type="ECO:0000256" key="2">
    <source>
        <dbReference type="SAM" id="Coils"/>
    </source>
</evidence>
<dbReference type="AlphaFoldDB" id="A0A8X7MWC5"/>
<dbReference type="GO" id="GO:0045324">
    <property type="term" value="P:late endosome to vacuole transport"/>
    <property type="evidence" value="ECO:0007669"/>
    <property type="project" value="TreeGrafter"/>
</dbReference>
<gene>
    <name evidence="6" type="ORF">A4X06_0g3131</name>
</gene>
<dbReference type="GO" id="GO:0034271">
    <property type="term" value="C:phosphatidylinositol 3-kinase complex, class III, type I"/>
    <property type="evidence" value="ECO:0007669"/>
    <property type="project" value="TreeGrafter"/>
</dbReference>
<dbReference type="PANTHER" id="PTHR12768:SF4">
    <property type="entry name" value="BECLIN-1"/>
    <property type="match status" value="1"/>
</dbReference>
<feature type="compositionally biased region" description="Low complexity" evidence="3">
    <location>
        <begin position="93"/>
        <end position="102"/>
    </location>
</feature>
<dbReference type="GO" id="GO:0034272">
    <property type="term" value="C:phosphatidylinositol 3-kinase complex, class III, type II"/>
    <property type="evidence" value="ECO:0007669"/>
    <property type="project" value="TreeGrafter"/>
</dbReference>
<evidence type="ECO:0000256" key="1">
    <source>
        <dbReference type="ARBA" id="ARBA00005965"/>
    </source>
</evidence>
<evidence type="ECO:0000259" key="4">
    <source>
        <dbReference type="Pfam" id="PF04111"/>
    </source>
</evidence>
<evidence type="ECO:0000256" key="3">
    <source>
        <dbReference type="SAM" id="MobiDB-lite"/>
    </source>
</evidence>
<feature type="region of interest" description="Disordered" evidence="3">
    <location>
        <begin position="577"/>
        <end position="615"/>
    </location>
</feature>
<protein>
    <recommendedName>
        <fullName evidence="8">Autophagy-related protein 6</fullName>
    </recommendedName>
</protein>
<evidence type="ECO:0000259" key="5">
    <source>
        <dbReference type="Pfam" id="PF17675"/>
    </source>
</evidence>
<dbReference type="GO" id="GO:0043548">
    <property type="term" value="F:phosphatidylinositol 3-kinase binding"/>
    <property type="evidence" value="ECO:0007669"/>
    <property type="project" value="TreeGrafter"/>
</dbReference>
<dbReference type="InterPro" id="IPR007243">
    <property type="entry name" value="Atg6/Beclin"/>
</dbReference>
<proteinExistence type="inferred from homology"/>
<reference evidence="6" key="1">
    <citation type="submission" date="2016-04" db="EMBL/GenBank/DDBJ databases">
        <authorList>
            <person name="Nguyen H.D."/>
            <person name="Samba Siva P."/>
            <person name="Cullis J."/>
            <person name="Levesque C.A."/>
            <person name="Hambleton S."/>
        </authorList>
    </citation>
    <scope>NUCLEOTIDE SEQUENCE</scope>
    <source>
        <strain evidence="6">DAOMC 236426</strain>
    </source>
</reference>
<dbReference type="EMBL" id="LWDE02000271">
    <property type="protein sequence ID" value="KAE8249651.1"/>
    <property type="molecule type" value="Genomic_DNA"/>
</dbReference>
<dbReference type="GO" id="GO:0000407">
    <property type="term" value="C:phagophore assembly site"/>
    <property type="evidence" value="ECO:0007669"/>
    <property type="project" value="TreeGrafter"/>
</dbReference>
<feature type="domain" description="Atg6/beclin coiled-coil" evidence="5">
    <location>
        <begin position="217"/>
        <end position="341"/>
    </location>
</feature>
<evidence type="ECO:0000313" key="7">
    <source>
        <dbReference type="Proteomes" id="UP000077684"/>
    </source>
</evidence>
<dbReference type="GO" id="GO:0006995">
    <property type="term" value="P:cellular response to nitrogen starvation"/>
    <property type="evidence" value="ECO:0007669"/>
    <property type="project" value="TreeGrafter"/>
</dbReference>
<feature type="region of interest" description="Disordered" evidence="3">
    <location>
        <begin position="1"/>
        <end position="130"/>
    </location>
</feature>
<dbReference type="GO" id="GO:0000423">
    <property type="term" value="P:mitophagy"/>
    <property type="evidence" value="ECO:0007669"/>
    <property type="project" value="TreeGrafter"/>
</dbReference>
<comment type="caution">
    <text evidence="6">The sequence shown here is derived from an EMBL/GenBank/DDBJ whole genome shotgun (WGS) entry which is preliminary data.</text>
</comment>
<feature type="domain" description="Atg6 BARA" evidence="4">
    <location>
        <begin position="347"/>
        <end position="520"/>
    </location>
</feature>
<dbReference type="InterPro" id="IPR041691">
    <property type="entry name" value="Atg6/beclin_CC"/>
</dbReference>
<name>A0A8X7MWC5_9BASI</name>
<keyword evidence="2" id="KW-0175">Coiled coil</keyword>
<dbReference type="GO" id="GO:0030674">
    <property type="term" value="F:protein-macromolecule adaptor activity"/>
    <property type="evidence" value="ECO:0007669"/>
    <property type="project" value="TreeGrafter"/>
</dbReference>
<dbReference type="Pfam" id="PF17675">
    <property type="entry name" value="APG6_N"/>
    <property type="match status" value="1"/>
</dbReference>
<reference evidence="6" key="2">
    <citation type="journal article" date="2019" name="IMA Fungus">
        <title>Genome sequencing and comparison of five Tilletia species to identify candidate genes for the detection of regulated species infecting wheat.</title>
        <authorList>
            <person name="Nguyen H.D.T."/>
            <person name="Sultana T."/>
            <person name="Kesanakurti P."/>
            <person name="Hambleton S."/>
        </authorList>
    </citation>
    <scope>NUCLEOTIDE SEQUENCE</scope>
    <source>
        <strain evidence="6">DAOMC 236426</strain>
    </source>
</reference>
<feature type="compositionally biased region" description="Low complexity" evidence="3">
    <location>
        <begin position="177"/>
        <end position="205"/>
    </location>
</feature>
<dbReference type="InterPro" id="IPR038274">
    <property type="entry name" value="Atg6/Beclin_C_sf"/>
</dbReference>
<feature type="region of interest" description="Disordered" evidence="3">
    <location>
        <begin position="177"/>
        <end position="207"/>
    </location>
</feature>
<evidence type="ECO:0000313" key="6">
    <source>
        <dbReference type="EMBL" id="KAE8249651.1"/>
    </source>
</evidence>